<protein>
    <submittedName>
        <fullName evidence="1">Uncharacterized protein</fullName>
    </submittedName>
</protein>
<name>A0A9E7N6T7_9CAUD</name>
<gene>
    <name evidence="1" type="ORF">BAJUN_00120</name>
</gene>
<sequence length="64" mass="7109">MDLLDKLPPDVRALVHEFDLSAVVDCAALVGITDRDRLRKALERNARLEQEAVEAETKALTPPI</sequence>
<evidence type="ECO:0000313" key="1">
    <source>
        <dbReference type="EMBL" id="UTC29642.1"/>
    </source>
</evidence>
<dbReference type="Proteomes" id="UP001057427">
    <property type="component" value="Segment"/>
</dbReference>
<dbReference type="EMBL" id="ON529858">
    <property type="protein sequence ID" value="UTC29642.1"/>
    <property type="molecule type" value="Genomic_DNA"/>
</dbReference>
<keyword evidence="2" id="KW-1185">Reference proteome</keyword>
<proteinExistence type="predicted"/>
<organism evidence="1 2">
    <name type="scientific">Brevundimonas phage vB_BgoS-Bajun</name>
    <dbReference type="NCBI Taxonomy" id="2948594"/>
    <lineage>
        <taxon>Viruses</taxon>
        <taxon>Duplodnaviria</taxon>
        <taxon>Heunggongvirae</taxon>
        <taxon>Uroviricota</taxon>
        <taxon>Caudoviricetes</taxon>
        <taxon>Dolichocephalovirinae</taxon>
    </lineage>
</organism>
<accession>A0A9E7N6T7</accession>
<reference evidence="1" key="1">
    <citation type="submission" date="2022-05" db="EMBL/GenBank/DDBJ databases">
        <authorList>
            <person name="Friedrich I."/>
            <person name="Poehlein A."/>
            <person name="Schneider D."/>
            <person name="Hertel R."/>
            <person name="Daniel R."/>
        </authorList>
    </citation>
    <scope>NUCLEOTIDE SEQUENCE</scope>
</reference>
<evidence type="ECO:0000313" key="2">
    <source>
        <dbReference type="Proteomes" id="UP001057427"/>
    </source>
</evidence>